<gene>
    <name evidence="2" type="ORF">LITE_LOCUS13045</name>
</gene>
<evidence type="ECO:0000313" key="3">
    <source>
        <dbReference type="Proteomes" id="UP001154282"/>
    </source>
</evidence>
<feature type="compositionally biased region" description="Basic and acidic residues" evidence="1">
    <location>
        <begin position="91"/>
        <end position="101"/>
    </location>
</feature>
<keyword evidence="3" id="KW-1185">Reference proteome</keyword>
<dbReference type="AlphaFoldDB" id="A0AAV0J990"/>
<protein>
    <submittedName>
        <fullName evidence="2">Uncharacterized protein</fullName>
    </submittedName>
</protein>
<comment type="caution">
    <text evidence="2">The sequence shown here is derived from an EMBL/GenBank/DDBJ whole genome shotgun (WGS) entry which is preliminary data.</text>
</comment>
<name>A0AAV0J990_9ROSI</name>
<dbReference type="Proteomes" id="UP001154282">
    <property type="component" value="Unassembled WGS sequence"/>
</dbReference>
<sequence length="101" mass="10932">MTTTDEASVEAEEEGIVLCGLKKNPTMAMEITAVATCYSRGTDYCVSQNSVLKLVMRSKRGRGDMVLRRGIKGAPSPQSAISHVRPGVLRSESEKTETITL</sequence>
<organism evidence="2 3">
    <name type="scientific">Linum tenue</name>
    <dbReference type="NCBI Taxonomy" id="586396"/>
    <lineage>
        <taxon>Eukaryota</taxon>
        <taxon>Viridiplantae</taxon>
        <taxon>Streptophyta</taxon>
        <taxon>Embryophyta</taxon>
        <taxon>Tracheophyta</taxon>
        <taxon>Spermatophyta</taxon>
        <taxon>Magnoliopsida</taxon>
        <taxon>eudicotyledons</taxon>
        <taxon>Gunneridae</taxon>
        <taxon>Pentapetalae</taxon>
        <taxon>rosids</taxon>
        <taxon>fabids</taxon>
        <taxon>Malpighiales</taxon>
        <taxon>Linaceae</taxon>
        <taxon>Linum</taxon>
    </lineage>
</organism>
<accession>A0AAV0J990</accession>
<reference evidence="2" key="1">
    <citation type="submission" date="2022-08" db="EMBL/GenBank/DDBJ databases">
        <authorList>
            <person name="Gutierrez-Valencia J."/>
        </authorList>
    </citation>
    <scope>NUCLEOTIDE SEQUENCE</scope>
</reference>
<evidence type="ECO:0000313" key="2">
    <source>
        <dbReference type="EMBL" id="CAI0405955.1"/>
    </source>
</evidence>
<dbReference type="EMBL" id="CAMGYJ010000004">
    <property type="protein sequence ID" value="CAI0405955.1"/>
    <property type="molecule type" value="Genomic_DNA"/>
</dbReference>
<feature type="region of interest" description="Disordered" evidence="1">
    <location>
        <begin position="69"/>
        <end position="101"/>
    </location>
</feature>
<evidence type="ECO:0000256" key="1">
    <source>
        <dbReference type="SAM" id="MobiDB-lite"/>
    </source>
</evidence>
<proteinExistence type="predicted"/>